<sequence>MTYKKQEKNSIEETLDSKINKMRDPTKRSLFNKLKTHYHDNKNVNYQTILRILFGDSLLLMPQYPPLIGPGIVSKTKPLRFVVPWTRIEKIKRNFENTRSKFCLRFLTNSEEGEDNEKEDQECDKKILVNINNVSFKLTINKPFQIDLSLFNKKTNELTFLALSPIEDTVIVLQHMYQVDVNRIVNTAKLNKTVYSGRNFNQMKKLVLPSDCNSSNKPNVNSNWNNNSNRNNNNNNNNTNKNNNNNNNRTLKENNKRKDQNNIIEKMGENDIISLKSPLSKKQINVPARGPRCKHTQCFDLSNFLKNTKGIKKWICPECKQSITLQDLIVDGFIERILKESKNKNDHYKLYPNGEWSPILKNQKSQIKKINVNLKNDFNKTHFRKRDFHKTKQFLFKAPKKVNNINKIRITKQLVFNNSLTTQKSTKIMEQQAKLLTNINQNNLFNLNPCLKN</sequence>
<dbReference type="PROSITE" id="PS51044">
    <property type="entry name" value="ZF_SP_RING"/>
    <property type="match status" value="1"/>
</dbReference>
<feature type="domain" description="SP-RING-type" evidence="6">
    <location>
        <begin position="259"/>
        <end position="343"/>
    </location>
</feature>
<evidence type="ECO:0000313" key="8">
    <source>
        <dbReference type="Proteomes" id="UP001150062"/>
    </source>
</evidence>
<organism evidence="7 8">
    <name type="scientific">Anaeramoeba flamelloides</name>
    <dbReference type="NCBI Taxonomy" id="1746091"/>
    <lineage>
        <taxon>Eukaryota</taxon>
        <taxon>Metamonada</taxon>
        <taxon>Anaeramoebidae</taxon>
        <taxon>Anaeramoeba</taxon>
    </lineage>
</organism>
<keyword evidence="2 4" id="KW-0863">Zinc-finger</keyword>
<evidence type="ECO:0000256" key="2">
    <source>
        <dbReference type="ARBA" id="ARBA00022771"/>
    </source>
</evidence>
<dbReference type="InterPro" id="IPR013083">
    <property type="entry name" value="Znf_RING/FYVE/PHD"/>
</dbReference>
<evidence type="ECO:0000313" key="7">
    <source>
        <dbReference type="EMBL" id="KAJ6241781.1"/>
    </source>
</evidence>
<dbReference type="Proteomes" id="UP001150062">
    <property type="component" value="Unassembled WGS sequence"/>
</dbReference>
<comment type="caution">
    <text evidence="7">The sequence shown here is derived from an EMBL/GenBank/DDBJ whole genome shotgun (WGS) entry which is preliminary data.</text>
</comment>
<evidence type="ECO:0000256" key="1">
    <source>
        <dbReference type="ARBA" id="ARBA00022723"/>
    </source>
</evidence>
<keyword evidence="3" id="KW-0862">Zinc</keyword>
<accession>A0ABQ8YB26</accession>
<evidence type="ECO:0000256" key="3">
    <source>
        <dbReference type="ARBA" id="ARBA00022833"/>
    </source>
</evidence>
<feature type="compositionally biased region" description="Basic and acidic residues" evidence="5">
    <location>
        <begin position="250"/>
        <end position="259"/>
    </location>
</feature>
<dbReference type="Gene3D" id="3.30.40.10">
    <property type="entry name" value="Zinc/RING finger domain, C3HC4 (zinc finger)"/>
    <property type="match status" value="1"/>
</dbReference>
<name>A0ABQ8YB26_9EUKA</name>
<protein>
    <submittedName>
        <fullName evidence="7">Tonalli</fullName>
    </submittedName>
</protein>
<dbReference type="PANTHER" id="PTHR10782:SF4">
    <property type="entry name" value="TONALLI, ISOFORM E"/>
    <property type="match status" value="1"/>
</dbReference>
<evidence type="ECO:0000259" key="6">
    <source>
        <dbReference type="PROSITE" id="PS51044"/>
    </source>
</evidence>
<dbReference type="InterPro" id="IPR004181">
    <property type="entry name" value="Znf_MIZ"/>
</dbReference>
<dbReference type="PANTHER" id="PTHR10782">
    <property type="entry name" value="ZINC FINGER MIZ DOMAIN-CONTAINING PROTEIN"/>
    <property type="match status" value="1"/>
</dbReference>
<dbReference type="Pfam" id="PF02891">
    <property type="entry name" value="zf-MIZ"/>
    <property type="match status" value="1"/>
</dbReference>
<evidence type="ECO:0000256" key="5">
    <source>
        <dbReference type="SAM" id="MobiDB-lite"/>
    </source>
</evidence>
<feature type="region of interest" description="Disordered" evidence="5">
    <location>
        <begin position="210"/>
        <end position="259"/>
    </location>
</feature>
<evidence type="ECO:0000256" key="4">
    <source>
        <dbReference type="PROSITE-ProRule" id="PRU00452"/>
    </source>
</evidence>
<keyword evidence="8" id="KW-1185">Reference proteome</keyword>
<reference evidence="7" key="1">
    <citation type="submission" date="2022-08" db="EMBL/GenBank/DDBJ databases">
        <title>Novel sulfate-reducing endosymbionts in the free-living metamonad Anaeramoeba.</title>
        <authorList>
            <person name="Jerlstrom-Hultqvist J."/>
            <person name="Cepicka I."/>
            <person name="Gallot-Lavallee L."/>
            <person name="Salas-Leiva D."/>
            <person name="Curtis B.A."/>
            <person name="Zahonova K."/>
            <person name="Pipaliya S."/>
            <person name="Dacks J."/>
            <person name="Roger A.J."/>
        </authorList>
    </citation>
    <scope>NUCLEOTIDE SEQUENCE</scope>
    <source>
        <strain evidence="7">Schooner1</strain>
    </source>
</reference>
<keyword evidence="1" id="KW-0479">Metal-binding</keyword>
<gene>
    <name evidence="7" type="ORF">M0813_00487</name>
</gene>
<proteinExistence type="predicted"/>
<feature type="compositionally biased region" description="Low complexity" evidence="5">
    <location>
        <begin position="213"/>
        <end position="249"/>
    </location>
</feature>
<dbReference type="EMBL" id="JAOAOG010000191">
    <property type="protein sequence ID" value="KAJ6241781.1"/>
    <property type="molecule type" value="Genomic_DNA"/>
</dbReference>
<dbReference type="CDD" id="cd16650">
    <property type="entry name" value="SP-RING_PIAS-like"/>
    <property type="match status" value="1"/>
</dbReference>